<accession>A0A8J5RNU3</accession>
<evidence type="ECO:0000256" key="2">
    <source>
        <dbReference type="ARBA" id="ARBA00022614"/>
    </source>
</evidence>
<dbReference type="InterPro" id="IPR002182">
    <property type="entry name" value="NB-ARC"/>
</dbReference>
<evidence type="ECO:0000256" key="5">
    <source>
        <dbReference type="ARBA" id="ARBA00022821"/>
    </source>
</evidence>
<dbReference type="AlphaFoldDB" id="A0A8J5RNU3"/>
<dbReference type="GO" id="GO:0006952">
    <property type="term" value="P:defense response"/>
    <property type="evidence" value="ECO:0007669"/>
    <property type="project" value="UniProtKB-KW"/>
</dbReference>
<dbReference type="InterPro" id="IPR041118">
    <property type="entry name" value="Rx_N"/>
</dbReference>
<keyword evidence="4" id="KW-0547">Nucleotide-binding</keyword>
<dbReference type="GO" id="GO:0043531">
    <property type="term" value="F:ADP binding"/>
    <property type="evidence" value="ECO:0007669"/>
    <property type="project" value="InterPro"/>
</dbReference>
<proteinExistence type="inferred from homology"/>
<dbReference type="PANTHER" id="PTHR36766">
    <property type="entry name" value="PLANT BROAD-SPECTRUM MILDEW RESISTANCE PROTEIN RPW8"/>
    <property type="match status" value="1"/>
</dbReference>
<reference evidence="9" key="2">
    <citation type="submission" date="2021-02" db="EMBL/GenBank/DDBJ databases">
        <authorList>
            <person name="Kimball J.A."/>
            <person name="Haas M.W."/>
            <person name="Macchietto M."/>
            <person name="Kono T."/>
            <person name="Duquette J."/>
            <person name="Shao M."/>
        </authorList>
    </citation>
    <scope>NUCLEOTIDE SEQUENCE</scope>
    <source>
        <tissue evidence="9">Fresh leaf tissue</tissue>
    </source>
</reference>
<evidence type="ECO:0000256" key="3">
    <source>
        <dbReference type="ARBA" id="ARBA00022737"/>
    </source>
</evidence>
<dbReference type="Pfam" id="PF00931">
    <property type="entry name" value="NB-ARC"/>
    <property type="match status" value="1"/>
</dbReference>
<name>A0A8J5RNU3_ZIZPA</name>
<dbReference type="Proteomes" id="UP000729402">
    <property type="component" value="Unassembled WGS sequence"/>
</dbReference>
<organism evidence="9 10">
    <name type="scientific">Zizania palustris</name>
    <name type="common">Northern wild rice</name>
    <dbReference type="NCBI Taxonomy" id="103762"/>
    <lineage>
        <taxon>Eukaryota</taxon>
        <taxon>Viridiplantae</taxon>
        <taxon>Streptophyta</taxon>
        <taxon>Embryophyta</taxon>
        <taxon>Tracheophyta</taxon>
        <taxon>Spermatophyta</taxon>
        <taxon>Magnoliopsida</taxon>
        <taxon>Liliopsida</taxon>
        <taxon>Poales</taxon>
        <taxon>Poaceae</taxon>
        <taxon>BOP clade</taxon>
        <taxon>Oryzoideae</taxon>
        <taxon>Oryzeae</taxon>
        <taxon>Zizaniinae</taxon>
        <taxon>Zizania</taxon>
    </lineage>
</organism>
<sequence length="427" mass="48424">MGLAVTVVDAAIGWMVHTILESFFSPQMQEWIHQAGLVEHVEKLEAEMKSVQILVAAAERGRIDSSSLSDSLHELKELLYDAEDVMDELDYYRLQHHIQEKCSHAAACTNPEGSSSSSYDPSFYHKIISLATPGTKRKREDGDPTQSIMLPLDIKHDISKRINGIVNRLSIMGKSVQRALKFQISGHNMVSNQWQSMARSSRQTTSIPIERKVYGRDVEKDIIVEILMKGKTDDLGVLPLVGDGGVGKTTLARFVYHDQRIKDHFDLRMWVCVSDNFNEQRLTREILELACEEDRQGHENIISFDALHQKLSKKIRGKRILLVLDDMWEDRDRSRWDRLLAPLKHSEATGCMILATTRMSSVARMIGTVSKVEVNGLDETEFWSLFKSWAFFGSENQEADPALQSIGKQIAKALKGKPWLHGVLVHF</sequence>
<keyword evidence="5" id="KW-0611">Plant defense</keyword>
<evidence type="ECO:0000313" key="10">
    <source>
        <dbReference type="Proteomes" id="UP000729402"/>
    </source>
</evidence>
<dbReference type="Pfam" id="PF18052">
    <property type="entry name" value="Rx_N"/>
    <property type="match status" value="1"/>
</dbReference>
<evidence type="ECO:0000259" key="7">
    <source>
        <dbReference type="Pfam" id="PF00931"/>
    </source>
</evidence>
<dbReference type="GO" id="GO:0005524">
    <property type="term" value="F:ATP binding"/>
    <property type="evidence" value="ECO:0007669"/>
    <property type="project" value="UniProtKB-KW"/>
</dbReference>
<evidence type="ECO:0000313" key="9">
    <source>
        <dbReference type="EMBL" id="KAG8057911.1"/>
    </source>
</evidence>
<evidence type="ECO:0000259" key="8">
    <source>
        <dbReference type="Pfam" id="PF18052"/>
    </source>
</evidence>
<protein>
    <submittedName>
        <fullName evidence="9">Uncharacterized protein</fullName>
    </submittedName>
</protein>
<keyword evidence="10" id="KW-1185">Reference proteome</keyword>
<keyword evidence="2" id="KW-0433">Leucine-rich repeat</keyword>
<feature type="domain" description="Disease resistance N-terminal" evidence="8">
    <location>
        <begin position="16"/>
        <end position="102"/>
    </location>
</feature>
<keyword evidence="6" id="KW-0067">ATP-binding</keyword>
<dbReference type="PANTHER" id="PTHR36766:SF30">
    <property type="entry name" value="TIR-NBS TYPE DISEASE RESISTANCE PROTEIN-RELATED"/>
    <property type="match status" value="1"/>
</dbReference>
<comment type="similarity">
    <text evidence="1">Belongs to the disease resistance NB-LRR family.</text>
</comment>
<comment type="caution">
    <text evidence="9">The sequence shown here is derived from an EMBL/GenBank/DDBJ whole genome shotgun (WGS) entry which is preliminary data.</text>
</comment>
<evidence type="ECO:0000256" key="1">
    <source>
        <dbReference type="ARBA" id="ARBA00008894"/>
    </source>
</evidence>
<reference evidence="9" key="1">
    <citation type="journal article" date="2021" name="bioRxiv">
        <title>Whole Genome Assembly and Annotation of Northern Wild Rice, Zizania palustris L., Supports a Whole Genome Duplication in the Zizania Genus.</title>
        <authorList>
            <person name="Haas M."/>
            <person name="Kono T."/>
            <person name="Macchietto M."/>
            <person name="Millas R."/>
            <person name="McGilp L."/>
            <person name="Shao M."/>
            <person name="Duquette J."/>
            <person name="Hirsch C.N."/>
            <person name="Kimball J."/>
        </authorList>
    </citation>
    <scope>NUCLEOTIDE SEQUENCE</scope>
    <source>
        <tissue evidence="9">Fresh leaf tissue</tissue>
    </source>
</reference>
<gene>
    <name evidence="9" type="ORF">GUJ93_ZPchr0002g23567</name>
</gene>
<dbReference type="EMBL" id="JAAALK010000287">
    <property type="protein sequence ID" value="KAG8057911.1"/>
    <property type="molecule type" value="Genomic_DNA"/>
</dbReference>
<feature type="domain" description="NB-ARC" evidence="7">
    <location>
        <begin position="220"/>
        <end position="391"/>
    </location>
</feature>
<dbReference type="OrthoDB" id="603156at2759"/>
<keyword evidence="3" id="KW-0677">Repeat</keyword>
<evidence type="ECO:0000256" key="6">
    <source>
        <dbReference type="ARBA" id="ARBA00022840"/>
    </source>
</evidence>
<evidence type="ECO:0000256" key="4">
    <source>
        <dbReference type="ARBA" id="ARBA00022741"/>
    </source>
</evidence>
<dbReference type="FunFam" id="3.40.50.300:FF:001091">
    <property type="entry name" value="Probable disease resistance protein At1g61300"/>
    <property type="match status" value="1"/>
</dbReference>